<accession>A0A4Q1BFP9</accession>
<feature type="region of interest" description="Disordered" evidence="1">
    <location>
        <begin position="259"/>
        <end position="279"/>
    </location>
</feature>
<feature type="compositionally biased region" description="Polar residues" evidence="1">
    <location>
        <begin position="13"/>
        <end position="29"/>
    </location>
</feature>
<evidence type="ECO:0008006" key="4">
    <source>
        <dbReference type="Google" id="ProtNLM"/>
    </source>
</evidence>
<protein>
    <recommendedName>
        <fullName evidence="4">TFA2 Winged helix domain-containing protein</fullName>
    </recommendedName>
</protein>
<feature type="compositionally biased region" description="Basic residues" evidence="1">
    <location>
        <begin position="269"/>
        <end position="278"/>
    </location>
</feature>
<gene>
    <name evidence="2" type="ORF">M231_07608</name>
</gene>
<reference evidence="2 3" key="1">
    <citation type="submission" date="2016-06" db="EMBL/GenBank/DDBJ databases">
        <title>Evolution of pathogenesis and genome organization in the Tremellales.</title>
        <authorList>
            <person name="Cuomo C."/>
            <person name="Litvintseva A."/>
            <person name="Heitman J."/>
            <person name="Chen Y."/>
            <person name="Sun S."/>
            <person name="Springer D."/>
            <person name="Dromer F."/>
            <person name="Young S."/>
            <person name="Zeng Q."/>
            <person name="Chapman S."/>
            <person name="Gujja S."/>
            <person name="Saif S."/>
            <person name="Birren B."/>
        </authorList>
    </citation>
    <scope>NUCLEOTIDE SEQUENCE [LARGE SCALE GENOMIC DNA]</scope>
    <source>
        <strain evidence="2 3">ATCC 28783</strain>
    </source>
</reference>
<dbReference type="GO" id="GO:0001097">
    <property type="term" value="F:TFIIH-class transcription factor complex binding"/>
    <property type="evidence" value="ECO:0007669"/>
    <property type="project" value="TreeGrafter"/>
</dbReference>
<name>A0A4Q1BFP9_TREME</name>
<feature type="compositionally biased region" description="Basic and acidic residues" evidence="1">
    <location>
        <begin position="259"/>
        <end position="268"/>
    </location>
</feature>
<dbReference type="InterPro" id="IPR016656">
    <property type="entry name" value="TFIIE-bsu"/>
</dbReference>
<dbReference type="GO" id="GO:0005673">
    <property type="term" value="C:transcription factor TFIIE complex"/>
    <property type="evidence" value="ECO:0007669"/>
    <property type="project" value="InterPro"/>
</dbReference>
<dbReference type="GO" id="GO:0006367">
    <property type="term" value="P:transcription initiation at RNA polymerase II promoter"/>
    <property type="evidence" value="ECO:0007669"/>
    <property type="project" value="InterPro"/>
</dbReference>
<sequence length="301" mass="34386">MNPSSKRKIVGGSKTSVSPAPYLNTNPNRAGTVPVKLEYKPDRSLQAPLADPRAAALVLQEQIKKLGTISQHDAFFRIQQDYPTLDPNDVLERIRQLDKIEVNSVNGSMSYKRDLEITNLTQLRTYIRTHSQPLSPVSLRLLREATQPSSFSLNPLTEMETRGEILIMRSLGAQEFRDAPLPRLGRPNVYGLKITDGRPDRWRCVWWDELKERGKTGKRVVDDVIWAWDEVEIGEKDDVGKLLEDAEVGRVGREDMVVKDKKDEDRRDGKKKKKKNGRALKITNTHMIEHGIDFTKDYQES</sequence>
<organism evidence="2 3">
    <name type="scientific">Tremella mesenterica</name>
    <name type="common">Jelly fungus</name>
    <dbReference type="NCBI Taxonomy" id="5217"/>
    <lineage>
        <taxon>Eukaryota</taxon>
        <taxon>Fungi</taxon>
        <taxon>Dikarya</taxon>
        <taxon>Basidiomycota</taxon>
        <taxon>Agaricomycotina</taxon>
        <taxon>Tremellomycetes</taxon>
        <taxon>Tremellales</taxon>
        <taxon>Tremellaceae</taxon>
        <taxon>Tremella</taxon>
    </lineage>
</organism>
<dbReference type="PANTHER" id="PTHR12716:SF8">
    <property type="entry name" value="TRANSCRIPTION INITIATION FACTOR IIE SUBUNIT BETA"/>
    <property type="match status" value="1"/>
</dbReference>
<evidence type="ECO:0000256" key="1">
    <source>
        <dbReference type="SAM" id="MobiDB-lite"/>
    </source>
</evidence>
<keyword evidence="3" id="KW-1185">Reference proteome</keyword>
<dbReference type="EMBL" id="SDIL01000156">
    <property type="protein sequence ID" value="RXK35133.1"/>
    <property type="molecule type" value="Genomic_DNA"/>
</dbReference>
<dbReference type="InParanoid" id="A0A4Q1BFP9"/>
<dbReference type="OrthoDB" id="3907302at2759"/>
<proteinExistence type="predicted"/>
<dbReference type="PANTHER" id="PTHR12716">
    <property type="entry name" value="TRANSCRIPTION INITIATION FACTOR IIE, BETA SUBUNIT"/>
    <property type="match status" value="1"/>
</dbReference>
<dbReference type="AlphaFoldDB" id="A0A4Q1BFP9"/>
<dbReference type="VEuPathDB" id="FungiDB:TREMEDRAFT_35345"/>
<dbReference type="Proteomes" id="UP000289152">
    <property type="component" value="Unassembled WGS sequence"/>
</dbReference>
<evidence type="ECO:0000313" key="2">
    <source>
        <dbReference type="EMBL" id="RXK35133.1"/>
    </source>
</evidence>
<evidence type="ECO:0000313" key="3">
    <source>
        <dbReference type="Proteomes" id="UP000289152"/>
    </source>
</evidence>
<comment type="caution">
    <text evidence="2">The sequence shown here is derived from an EMBL/GenBank/DDBJ whole genome shotgun (WGS) entry which is preliminary data.</text>
</comment>
<feature type="region of interest" description="Disordered" evidence="1">
    <location>
        <begin position="1"/>
        <end position="29"/>
    </location>
</feature>